<feature type="transmembrane region" description="Helical" evidence="1">
    <location>
        <begin position="374"/>
        <end position="395"/>
    </location>
</feature>
<dbReference type="EMBL" id="QLLK01000012">
    <property type="protein sequence ID" value="RAI85807.1"/>
    <property type="molecule type" value="Genomic_DNA"/>
</dbReference>
<comment type="caution">
    <text evidence="2">The sequence shown here is derived from an EMBL/GenBank/DDBJ whole genome shotgun (WGS) entry which is preliminary data.</text>
</comment>
<dbReference type="OrthoDB" id="111691at2"/>
<organism evidence="2 3">
    <name type="scientific">Algoriphagus yeomjeoni</name>
    <dbReference type="NCBI Taxonomy" id="291403"/>
    <lineage>
        <taxon>Bacteria</taxon>
        <taxon>Pseudomonadati</taxon>
        <taxon>Bacteroidota</taxon>
        <taxon>Cytophagia</taxon>
        <taxon>Cytophagales</taxon>
        <taxon>Cyclobacteriaceae</taxon>
        <taxon>Algoriphagus</taxon>
    </lineage>
</organism>
<feature type="transmembrane region" description="Helical" evidence="1">
    <location>
        <begin position="216"/>
        <end position="236"/>
    </location>
</feature>
<dbReference type="PANTHER" id="PTHR34219:SF3">
    <property type="entry name" value="BLL7967 PROTEIN"/>
    <property type="match status" value="1"/>
</dbReference>
<dbReference type="Pfam" id="PF03929">
    <property type="entry name" value="PepSY_TM"/>
    <property type="match status" value="1"/>
</dbReference>
<keyword evidence="1" id="KW-0812">Transmembrane</keyword>
<dbReference type="RefSeq" id="WP_111612903.1">
    <property type="nucleotide sequence ID" value="NZ_QLLK01000012.1"/>
</dbReference>
<dbReference type="InterPro" id="IPR005625">
    <property type="entry name" value="PepSY-ass_TM"/>
</dbReference>
<keyword evidence="1" id="KW-1133">Transmembrane helix</keyword>
<gene>
    <name evidence="2" type="ORF">LV83_03583</name>
</gene>
<dbReference type="Proteomes" id="UP000249610">
    <property type="component" value="Unassembled WGS sequence"/>
</dbReference>
<evidence type="ECO:0000256" key="1">
    <source>
        <dbReference type="SAM" id="Phobius"/>
    </source>
</evidence>
<accession>A0A327P327</accession>
<feature type="transmembrane region" description="Helical" evidence="1">
    <location>
        <begin position="165"/>
        <end position="186"/>
    </location>
</feature>
<dbReference type="PANTHER" id="PTHR34219">
    <property type="entry name" value="IRON-REGULATED INNER MEMBRANE PROTEIN-RELATED"/>
    <property type="match status" value="1"/>
</dbReference>
<dbReference type="AlphaFoldDB" id="A0A327P327"/>
<evidence type="ECO:0000313" key="2">
    <source>
        <dbReference type="EMBL" id="RAI85807.1"/>
    </source>
</evidence>
<name>A0A327P327_9BACT</name>
<feature type="transmembrane region" description="Helical" evidence="1">
    <location>
        <begin position="21"/>
        <end position="43"/>
    </location>
</feature>
<reference evidence="2 3" key="1">
    <citation type="submission" date="2018-06" db="EMBL/GenBank/DDBJ databases">
        <title>Genomic Encyclopedia of Archaeal and Bacterial Type Strains, Phase II (KMG-II): from individual species to whole genera.</title>
        <authorList>
            <person name="Goeker M."/>
        </authorList>
    </citation>
    <scope>NUCLEOTIDE SEQUENCE [LARGE SCALE GENOMIC DNA]</scope>
    <source>
        <strain evidence="2 3">DSM 23446</strain>
    </source>
</reference>
<sequence>MQPNKTTAWKSIRNVFDQIHLYAGLISGLVVIAVCLSGTIYVYNTEIREFMDSELYFVEESGTRLSADELKSEVEKSSESKVVGLMWNEDTDRSVQFTLKKEGEEGRGSTFYVNPYTAEILGNSSDKTATTEFMGYMFSLHRWLLLDRIEEPILESMGNRDLGRFINGVATLLFLLGVITGIVIWVPNKVKSWKQGLKVKWSGNWKRVNHDLHNTLAFYSLIALFIMAATGPFWSYTWYREGWQKTWDIYQEPAPRGENAEKPKSEPTAEVIEAAESIPAVLSLEDIFAKTNAELPYEGNIRVSLPSNPSDPISVSKYKTGFFARSGSDQLKLSAADLSIMEANLFSDLPWRQQVGRSVKSLHVGDIFGQFSKFLWFVACLIATSLPITGTLIWWNKRKKKPSKKKPAQSRVAEMA</sequence>
<protein>
    <submittedName>
        <fullName evidence="2">Putative iron-regulated membrane protein</fullName>
    </submittedName>
</protein>
<keyword evidence="1" id="KW-0472">Membrane</keyword>
<proteinExistence type="predicted"/>
<keyword evidence="3" id="KW-1185">Reference proteome</keyword>
<evidence type="ECO:0000313" key="3">
    <source>
        <dbReference type="Proteomes" id="UP000249610"/>
    </source>
</evidence>